<sequence length="803" mass="83132">MKKIPSNKTFAVLGLVAACATVLMWSRQDAQQQSLGAPGDAFAASSRASGSFGGASLRSVAHAAPTPRNDAQAKLGGGQLLEAVQWLAQTQAANASSSTAATTGAAASGSSGSAQGAAKQAISAAAQIAALDRAGIPRRFREGEKVKVNLDLALSFEDVQNPSLLDRATSTLRETLLAAGMQATQVNGSPVLEALVPLAKLEWVAGLQSVAQVSLMKMSQTAVFSDGATASNIDHLRTLGNYDQLAENLRRDLRGESLNIAIIDHFGNLNGEVAALQAAGEWPRNTAAEPNKITMRALQGQAFGHRGAAHGNAVTEIVYDIAPAASFRVYDSSGAADWVSAVQDAANLDAQNVSQGEPRSQVITASLGFDLYGPGDGTGTGSGLKGLYDAIEAATRNGVLVLNAAGNEAQKHWDGNSTAGAVANVRQDFDLSAAGVDTVNRLNLGADFGGCIPVGAFSAEDQDDFEVSATLGWNDWTNANNLTDADYRLELVRWADAVRRNGRVITPAGWVVATQSDELQNGGAGQTPLEGVSFIPSAATRTAECNGVFNANRFAGGGKFGLRVVRKTAGANNFLRLMIGGYYTPQYAQAERSLVHPADSASVITVAALDAATSNLEAYSSRGPVLAAGGARPNGQAVGNAKPDMANFANVDTVSYGDNEFNGTSSATPHVAALALLGLQHQRQLTNATVPVLPANPTEQQRAAHALALRQRNVSLAGSVQDSLTYVAGTGGNDLGVAGFDSSYGTGRLKFHAQSQACFLSALYDPAYRGLLPAQANPLPAGQKSYDVLHGENDTACSDAVAQ</sequence>
<evidence type="ECO:0000313" key="6">
    <source>
        <dbReference type="EMBL" id="ALN78873.1"/>
    </source>
</evidence>
<evidence type="ECO:0000256" key="3">
    <source>
        <dbReference type="ARBA" id="ARBA00022801"/>
    </source>
</evidence>
<protein>
    <submittedName>
        <fullName evidence="6">Subtilase family protein</fullName>
    </submittedName>
</protein>
<keyword evidence="7" id="KW-1185">Reference proteome</keyword>
<dbReference type="AlphaFoldDB" id="A0A0S2F5N7"/>
<dbReference type="PROSITE" id="PS51257">
    <property type="entry name" value="PROKAR_LIPOPROTEIN"/>
    <property type="match status" value="1"/>
</dbReference>
<dbReference type="GO" id="GO:0006508">
    <property type="term" value="P:proteolysis"/>
    <property type="evidence" value="ECO:0007669"/>
    <property type="project" value="UniProtKB-KW"/>
</dbReference>
<feature type="domain" description="Peptidase S8/S53" evidence="5">
    <location>
        <begin position="589"/>
        <end position="747"/>
    </location>
</feature>
<comment type="similarity">
    <text evidence="1">Belongs to the peptidase S8 family.</text>
</comment>
<gene>
    <name evidence="6" type="ORF">LA76x_0712</name>
</gene>
<dbReference type="InterPro" id="IPR036852">
    <property type="entry name" value="Peptidase_S8/S53_dom_sf"/>
</dbReference>
<dbReference type="Proteomes" id="UP000060787">
    <property type="component" value="Chromosome"/>
</dbReference>
<evidence type="ECO:0000313" key="7">
    <source>
        <dbReference type="Proteomes" id="UP000060787"/>
    </source>
</evidence>
<dbReference type="Gene3D" id="3.40.50.200">
    <property type="entry name" value="Peptidase S8/S53 domain"/>
    <property type="match status" value="2"/>
</dbReference>
<dbReference type="EMBL" id="CP011129">
    <property type="protein sequence ID" value="ALN78873.1"/>
    <property type="molecule type" value="Genomic_DNA"/>
</dbReference>
<keyword evidence="2" id="KW-0645">Protease</keyword>
<dbReference type="RefSeq" id="WP_057916609.1">
    <property type="nucleotide sequence ID" value="NZ_CP011129.1"/>
</dbReference>
<keyword evidence="3" id="KW-0378">Hydrolase</keyword>
<proteinExistence type="inferred from homology"/>
<keyword evidence="4" id="KW-0720">Serine protease</keyword>
<dbReference type="InterPro" id="IPR000209">
    <property type="entry name" value="Peptidase_S8/S53_dom"/>
</dbReference>
<organism evidence="6 7">
    <name type="scientific">Lysobacter antibioticus</name>
    <dbReference type="NCBI Taxonomy" id="84531"/>
    <lineage>
        <taxon>Bacteria</taxon>
        <taxon>Pseudomonadati</taxon>
        <taxon>Pseudomonadota</taxon>
        <taxon>Gammaproteobacteria</taxon>
        <taxon>Lysobacterales</taxon>
        <taxon>Lysobacteraceae</taxon>
        <taxon>Lysobacter</taxon>
    </lineage>
</organism>
<dbReference type="SUPFAM" id="SSF52743">
    <property type="entry name" value="Subtilisin-like"/>
    <property type="match status" value="1"/>
</dbReference>
<name>A0A0S2F5N7_LYSAN</name>
<evidence type="ECO:0000256" key="1">
    <source>
        <dbReference type="ARBA" id="ARBA00011073"/>
    </source>
</evidence>
<reference evidence="6 7" key="1">
    <citation type="journal article" date="2015" name="BMC Genomics">
        <title>Comparative genomics and metabolic profiling of the genus Lysobacter.</title>
        <authorList>
            <person name="de Bruijn I."/>
            <person name="Cheng X."/>
            <person name="de Jager V."/>
            <person name="Exposito R.G."/>
            <person name="Watrous J."/>
            <person name="Patel N."/>
            <person name="Postma J."/>
            <person name="Dorrestein P.C."/>
            <person name="Kobayashi D."/>
            <person name="Raaijmakers J.M."/>
        </authorList>
    </citation>
    <scope>NUCLEOTIDE SEQUENCE [LARGE SCALE GENOMIC DNA]</scope>
    <source>
        <strain evidence="6 7">76</strain>
    </source>
</reference>
<evidence type="ECO:0000256" key="2">
    <source>
        <dbReference type="ARBA" id="ARBA00022670"/>
    </source>
</evidence>
<accession>A0A0S2F5N7</accession>
<dbReference type="GO" id="GO:0004252">
    <property type="term" value="F:serine-type endopeptidase activity"/>
    <property type="evidence" value="ECO:0007669"/>
    <property type="project" value="InterPro"/>
</dbReference>
<dbReference type="InterPro" id="IPR023828">
    <property type="entry name" value="Peptidase_S8_Ser-AS"/>
</dbReference>
<evidence type="ECO:0000259" key="5">
    <source>
        <dbReference type="Pfam" id="PF00082"/>
    </source>
</evidence>
<evidence type="ECO:0000256" key="4">
    <source>
        <dbReference type="ARBA" id="ARBA00022825"/>
    </source>
</evidence>
<dbReference type="KEGG" id="lab:LA76x_0712"/>
<dbReference type="Pfam" id="PF00082">
    <property type="entry name" value="Peptidase_S8"/>
    <property type="match status" value="1"/>
</dbReference>
<dbReference type="PANTHER" id="PTHR43806">
    <property type="entry name" value="PEPTIDASE S8"/>
    <property type="match status" value="1"/>
</dbReference>
<dbReference type="PANTHER" id="PTHR43806:SF11">
    <property type="entry name" value="CEREVISIN-RELATED"/>
    <property type="match status" value="1"/>
</dbReference>
<dbReference type="STRING" id="84531.LA76x_0712"/>
<dbReference type="InterPro" id="IPR050131">
    <property type="entry name" value="Peptidase_S8_subtilisin-like"/>
</dbReference>
<dbReference type="PROSITE" id="PS00138">
    <property type="entry name" value="SUBTILASE_SER"/>
    <property type="match status" value="1"/>
</dbReference>
<dbReference type="PATRIC" id="fig|84531.8.peg.741"/>